<keyword evidence="2" id="KW-1185">Reference proteome</keyword>
<dbReference type="Proteomes" id="UP001303760">
    <property type="component" value="Unassembled WGS sequence"/>
</dbReference>
<proteinExistence type="predicted"/>
<reference evidence="1" key="1">
    <citation type="journal article" date="2023" name="Mol. Phylogenet. Evol.">
        <title>Genome-scale phylogeny and comparative genomics of the fungal order Sordariales.</title>
        <authorList>
            <person name="Hensen N."/>
            <person name="Bonometti L."/>
            <person name="Westerberg I."/>
            <person name="Brannstrom I.O."/>
            <person name="Guillou S."/>
            <person name="Cros-Aarteil S."/>
            <person name="Calhoun S."/>
            <person name="Haridas S."/>
            <person name="Kuo A."/>
            <person name="Mondo S."/>
            <person name="Pangilinan J."/>
            <person name="Riley R."/>
            <person name="LaButti K."/>
            <person name="Andreopoulos B."/>
            <person name="Lipzen A."/>
            <person name="Chen C."/>
            <person name="Yan M."/>
            <person name="Daum C."/>
            <person name="Ng V."/>
            <person name="Clum A."/>
            <person name="Steindorff A."/>
            <person name="Ohm R.A."/>
            <person name="Martin F."/>
            <person name="Silar P."/>
            <person name="Natvig D.O."/>
            <person name="Lalanne C."/>
            <person name="Gautier V."/>
            <person name="Ament-Velasquez S.L."/>
            <person name="Kruys A."/>
            <person name="Hutchinson M.I."/>
            <person name="Powell A.J."/>
            <person name="Barry K."/>
            <person name="Miller A.N."/>
            <person name="Grigoriev I.V."/>
            <person name="Debuchy R."/>
            <person name="Gladieux P."/>
            <person name="Hiltunen Thoren M."/>
            <person name="Johannesson H."/>
        </authorList>
    </citation>
    <scope>NUCLEOTIDE SEQUENCE</scope>
    <source>
        <strain evidence="1">CBS 532.94</strain>
    </source>
</reference>
<dbReference type="InterPro" id="IPR011009">
    <property type="entry name" value="Kinase-like_dom_sf"/>
</dbReference>
<protein>
    <recommendedName>
        <fullName evidence="3">Protein kinase domain-containing protein</fullName>
    </recommendedName>
</protein>
<dbReference type="AlphaFoldDB" id="A0AAN7HD65"/>
<name>A0AAN7HD65_9PEZI</name>
<evidence type="ECO:0000313" key="2">
    <source>
        <dbReference type="Proteomes" id="UP001303760"/>
    </source>
</evidence>
<gene>
    <name evidence="1" type="ORF">C8A03DRAFT_31359</name>
</gene>
<evidence type="ECO:0008006" key="3">
    <source>
        <dbReference type="Google" id="ProtNLM"/>
    </source>
</evidence>
<accession>A0AAN7HD65</accession>
<organism evidence="1 2">
    <name type="scientific">Achaetomium macrosporum</name>
    <dbReference type="NCBI Taxonomy" id="79813"/>
    <lineage>
        <taxon>Eukaryota</taxon>
        <taxon>Fungi</taxon>
        <taxon>Dikarya</taxon>
        <taxon>Ascomycota</taxon>
        <taxon>Pezizomycotina</taxon>
        <taxon>Sordariomycetes</taxon>
        <taxon>Sordariomycetidae</taxon>
        <taxon>Sordariales</taxon>
        <taxon>Chaetomiaceae</taxon>
        <taxon>Achaetomium</taxon>
    </lineage>
</organism>
<reference evidence="1" key="2">
    <citation type="submission" date="2023-05" db="EMBL/GenBank/DDBJ databases">
        <authorList>
            <consortium name="Lawrence Berkeley National Laboratory"/>
            <person name="Steindorff A."/>
            <person name="Hensen N."/>
            <person name="Bonometti L."/>
            <person name="Westerberg I."/>
            <person name="Brannstrom I.O."/>
            <person name="Guillou S."/>
            <person name="Cros-Aarteil S."/>
            <person name="Calhoun S."/>
            <person name="Haridas S."/>
            <person name="Kuo A."/>
            <person name="Mondo S."/>
            <person name="Pangilinan J."/>
            <person name="Riley R."/>
            <person name="Labutti K."/>
            <person name="Andreopoulos B."/>
            <person name="Lipzen A."/>
            <person name="Chen C."/>
            <person name="Yanf M."/>
            <person name="Daum C."/>
            <person name="Ng V."/>
            <person name="Clum A."/>
            <person name="Ohm R."/>
            <person name="Martin F."/>
            <person name="Silar P."/>
            <person name="Natvig D."/>
            <person name="Lalanne C."/>
            <person name="Gautier V."/>
            <person name="Ament-Velasquez S.L."/>
            <person name="Kruys A."/>
            <person name="Hutchinson M.I."/>
            <person name="Powell A.J."/>
            <person name="Barry K."/>
            <person name="Miller A.N."/>
            <person name="Grigoriev I.V."/>
            <person name="Debuchy R."/>
            <person name="Gladieux P."/>
            <person name="Thoren M.H."/>
            <person name="Johannesson H."/>
        </authorList>
    </citation>
    <scope>NUCLEOTIDE SEQUENCE</scope>
    <source>
        <strain evidence="1">CBS 532.94</strain>
    </source>
</reference>
<sequence>MSSTISRAVSISTPYTKGVELRILSHIAPKPFGGVYRPGIRPAIDAWVGDVPEEHVALALDYPPLETSTPGQEEHTFTITATKSLRHLGTGHGGPHVVTGYIDGDEDAVYLAKIYDGVCYPLKDEWNDDLDCMTLADRDYAVEAAAYECLQSAATVWAAKLVPEWFGCWTFSIDTHQPGRRRWVRMLLLELVEGETILKKIMRATEGDIVQYSMLPPEDFRLRVLRDFIEAQITIWWDAEILHEDLHARNVIVRDDGSVVVINFNQAVVHRFKEHRNHPKYEEGADKLPKSPIERRWPFAPAGTLAKFATSDELGGPWGGWLLQGWFEDEELVAAWLLDTWECPLPGKYRPLSDYFLNHPGHAKRSQMILTRLERLGRRRRPTEK</sequence>
<dbReference type="EMBL" id="MU860038">
    <property type="protein sequence ID" value="KAK4240542.1"/>
    <property type="molecule type" value="Genomic_DNA"/>
</dbReference>
<dbReference type="SUPFAM" id="SSF56112">
    <property type="entry name" value="Protein kinase-like (PK-like)"/>
    <property type="match status" value="1"/>
</dbReference>
<comment type="caution">
    <text evidence="1">The sequence shown here is derived from an EMBL/GenBank/DDBJ whole genome shotgun (WGS) entry which is preliminary data.</text>
</comment>
<evidence type="ECO:0000313" key="1">
    <source>
        <dbReference type="EMBL" id="KAK4240542.1"/>
    </source>
</evidence>